<sequence length="198" mass="23053">MMRDELEQIYEEIISDAANRQYSDKGWKPVYTAGKEAKIALIGQAPGIKAQESHCPWNDASGKRLRQWMGINEETFYNPDQIALLPMDFYYPGKAKTGDKPPRKDFAVKWHPRILECLPNIELTLLVGAYAQKHYLKDKRKGTLTETVRAYQDYLPDFFPIVHPSPLNGRWLKKNPWFEEEVISELQGLIRFLIVERI</sequence>
<proteinExistence type="predicted"/>
<name>A0ABS0LN07_9LACT</name>
<dbReference type="InterPro" id="IPR036895">
    <property type="entry name" value="Uracil-DNA_glycosylase-like_sf"/>
</dbReference>
<evidence type="ECO:0000313" key="3">
    <source>
        <dbReference type="Proteomes" id="UP000721415"/>
    </source>
</evidence>
<gene>
    <name evidence="2" type="ORF">HZY91_00470</name>
</gene>
<reference evidence="2 3" key="1">
    <citation type="submission" date="2020-07" db="EMBL/GenBank/DDBJ databases">
        <title>Facklamia lactis sp. nov., isolated from raw milk.</title>
        <authorList>
            <person name="Doll E.V."/>
            <person name="Huptas C."/>
            <person name="Staib L."/>
            <person name="Wenning M."/>
            <person name="Scherer S."/>
        </authorList>
    </citation>
    <scope>NUCLEOTIDE SEQUENCE [LARGE SCALE GENOMIC DNA]</scope>
    <source>
        <strain evidence="2 3">DSM 111018</strain>
    </source>
</reference>
<feature type="domain" description="Uracil-DNA glycosylase-like" evidence="1">
    <location>
        <begin position="30"/>
        <end position="187"/>
    </location>
</feature>
<evidence type="ECO:0000259" key="1">
    <source>
        <dbReference type="SMART" id="SM00986"/>
    </source>
</evidence>
<dbReference type="PANTHER" id="PTHR42160">
    <property type="entry name" value="URACIL-DNA GLYCOSYLASE SUPERFAMILY PROTEIN"/>
    <property type="match status" value="1"/>
</dbReference>
<protein>
    <submittedName>
        <fullName evidence="2">Uracil-DNA glycosylase family protein</fullName>
    </submittedName>
</protein>
<dbReference type="SMART" id="SM00987">
    <property type="entry name" value="UreE_C"/>
    <property type="match status" value="1"/>
</dbReference>
<dbReference type="SMART" id="SM00986">
    <property type="entry name" value="UDG"/>
    <property type="match status" value="1"/>
</dbReference>
<dbReference type="EMBL" id="JACBXQ010000001">
    <property type="protein sequence ID" value="MBG9985362.1"/>
    <property type="molecule type" value="Genomic_DNA"/>
</dbReference>
<keyword evidence="3" id="KW-1185">Reference proteome</keyword>
<dbReference type="Proteomes" id="UP000721415">
    <property type="component" value="Unassembled WGS sequence"/>
</dbReference>
<dbReference type="CDD" id="cd10033">
    <property type="entry name" value="UDG_like"/>
    <property type="match status" value="1"/>
</dbReference>
<comment type="caution">
    <text evidence="2">The sequence shown here is derived from an EMBL/GenBank/DDBJ whole genome shotgun (WGS) entry which is preliminary data.</text>
</comment>
<dbReference type="Gene3D" id="3.40.470.10">
    <property type="entry name" value="Uracil-DNA glycosylase-like domain"/>
    <property type="match status" value="1"/>
</dbReference>
<dbReference type="PANTHER" id="PTHR42160:SF1">
    <property type="entry name" value="URACIL-DNA GLYCOSYLASE SUPERFAMILY PROTEIN"/>
    <property type="match status" value="1"/>
</dbReference>
<dbReference type="InterPro" id="IPR005122">
    <property type="entry name" value="Uracil-DNA_glycosylase-like"/>
</dbReference>
<organism evidence="2 3">
    <name type="scientific">Facklamia lactis</name>
    <dbReference type="NCBI Taxonomy" id="2749967"/>
    <lineage>
        <taxon>Bacteria</taxon>
        <taxon>Bacillati</taxon>
        <taxon>Bacillota</taxon>
        <taxon>Bacilli</taxon>
        <taxon>Lactobacillales</taxon>
        <taxon>Aerococcaceae</taxon>
        <taxon>Facklamia</taxon>
    </lineage>
</organism>
<dbReference type="SUPFAM" id="SSF52141">
    <property type="entry name" value="Uracil-DNA glycosylase-like"/>
    <property type="match status" value="1"/>
</dbReference>
<dbReference type="InterPro" id="IPR047124">
    <property type="entry name" value="HI_0220.2"/>
</dbReference>
<dbReference type="Pfam" id="PF03167">
    <property type="entry name" value="UDG"/>
    <property type="match status" value="1"/>
</dbReference>
<evidence type="ECO:0000313" key="2">
    <source>
        <dbReference type="EMBL" id="MBG9985362.1"/>
    </source>
</evidence>
<accession>A0ABS0LN07</accession>